<evidence type="ECO:0000313" key="2">
    <source>
        <dbReference type="EnsemblProtists" id="HpaP800043"/>
    </source>
</evidence>
<reference evidence="3" key="1">
    <citation type="journal article" date="2010" name="Science">
        <title>Signatures of adaptation to obligate biotrophy in the Hyaloperonospora arabidopsidis genome.</title>
        <authorList>
            <person name="Baxter L."/>
            <person name="Tripathy S."/>
            <person name="Ishaque N."/>
            <person name="Boot N."/>
            <person name="Cabral A."/>
            <person name="Kemen E."/>
            <person name="Thines M."/>
            <person name="Ah-Fong A."/>
            <person name="Anderson R."/>
            <person name="Badejoko W."/>
            <person name="Bittner-Eddy P."/>
            <person name="Boore J.L."/>
            <person name="Chibucos M.C."/>
            <person name="Coates M."/>
            <person name="Dehal P."/>
            <person name="Delehaunty K."/>
            <person name="Dong S."/>
            <person name="Downton P."/>
            <person name="Dumas B."/>
            <person name="Fabro G."/>
            <person name="Fronick C."/>
            <person name="Fuerstenberg S.I."/>
            <person name="Fulton L."/>
            <person name="Gaulin E."/>
            <person name="Govers F."/>
            <person name="Hughes L."/>
            <person name="Humphray S."/>
            <person name="Jiang R.H."/>
            <person name="Judelson H."/>
            <person name="Kamoun S."/>
            <person name="Kyung K."/>
            <person name="Meijer H."/>
            <person name="Minx P."/>
            <person name="Morris P."/>
            <person name="Nelson J."/>
            <person name="Phuntumart V."/>
            <person name="Qutob D."/>
            <person name="Rehmany A."/>
            <person name="Rougon-Cardoso A."/>
            <person name="Ryden P."/>
            <person name="Torto-Alalibo T."/>
            <person name="Studholme D."/>
            <person name="Wang Y."/>
            <person name="Win J."/>
            <person name="Wood J."/>
            <person name="Clifton S.W."/>
            <person name="Rogers J."/>
            <person name="Van den Ackerveken G."/>
            <person name="Jones J.D."/>
            <person name="McDowell J.M."/>
            <person name="Beynon J."/>
            <person name="Tyler B.M."/>
        </authorList>
    </citation>
    <scope>NUCLEOTIDE SEQUENCE [LARGE SCALE GENOMIC DNA]</scope>
    <source>
        <strain evidence="3">Emoy2</strain>
    </source>
</reference>
<dbReference type="EMBL" id="JH597776">
    <property type="status" value="NOT_ANNOTATED_CDS"/>
    <property type="molecule type" value="Genomic_DNA"/>
</dbReference>
<dbReference type="eggNOG" id="ENOG502SKQP">
    <property type="taxonomic scope" value="Eukaryota"/>
</dbReference>
<organism evidence="2 3">
    <name type="scientific">Hyaloperonospora arabidopsidis (strain Emoy2)</name>
    <name type="common">Downy mildew agent</name>
    <name type="synonym">Peronospora arabidopsidis</name>
    <dbReference type="NCBI Taxonomy" id="559515"/>
    <lineage>
        <taxon>Eukaryota</taxon>
        <taxon>Sar</taxon>
        <taxon>Stramenopiles</taxon>
        <taxon>Oomycota</taxon>
        <taxon>Peronosporomycetes</taxon>
        <taxon>Peronosporales</taxon>
        <taxon>Peronosporaceae</taxon>
        <taxon>Hyaloperonospora</taxon>
    </lineage>
</organism>
<dbReference type="Proteomes" id="UP000011713">
    <property type="component" value="Unassembled WGS sequence"/>
</dbReference>
<sequence length="575" mass="62875">MGLGSVVGAFAAFSTIVAVLQRKNITSSVRQSDSDSSDSDDDSSNDREHGDVYQGKNDFENDSSNSLTWGLSDMSQTAIISTVESKYPNWVGSAVRAGSDTACYRETHIAKVCPIGFERKLGTCWAQCPLEYPVECGLQCIRQNDDCNLEMLSKVTVVARSALSLATFGVYGEFEKMAKGVQTAVKCGKEVANLVRALTKYVRNVETTKMQNTTDYLLTLLYQTDNVVFDVPITIMECRGIKVSAEMKFNDRVVNTVGLILKEVVTRKEAILSSWKSFMDFMQKIELDDVFDDMEENDISSLQSALTSNLTCADDMKRLVDRVWLTVAYLRKKDPNISEDDVRVVLSKSNLMHHVVPIVTNNCMGQLINGSDVSSAYVTRDMLRKTFGGIVDDLVSSGTSRNGTLLSAEHFMYTATDKALMFAAIWDPTNVFGVVSEYFQTICGPTELIGEVDDGSASDALGLSIVDKAFHNSTGSWTKKGNGAVTITFQSKDVEKVKVNIMSGGNEIDEVKVNPGASVTWTSNVTALGGKTLYLDRWRSGFLGIRGTGGGSLLLWVPRSKQGGNLELTAMLNAN</sequence>
<protein>
    <submittedName>
        <fullName evidence="2">Uncharacterized protein</fullName>
    </submittedName>
</protein>
<evidence type="ECO:0000256" key="1">
    <source>
        <dbReference type="SAM" id="MobiDB-lite"/>
    </source>
</evidence>
<dbReference type="STRING" id="559515.M4B196"/>
<feature type="region of interest" description="Disordered" evidence="1">
    <location>
        <begin position="28"/>
        <end position="61"/>
    </location>
</feature>
<keyword evidence="3" id="KW-1185">Reference proteome</keyword>
<dbReference type="AlphaFoldDB" id="M4B196"/>
<dbReference type="VEuPathDB" id="FungiDB:HpaG800043"/>
<dbReference type="HOGENOM" id="CLU_002760_2_2_1"/>
<dbReference type="InParanoid" id="M4B196"/>
<reference evidence="2" key="2">
    <citation type="submission" date="2015-06" db="UniProtKB">
        <authorList>
            <consortium name="EnsemblProtists"/>
        </authorList>
    </citation>
    <scope>IDENTIFICATION</scope>
    <source>
        <strain evidence="2">Emoy2</strain>
    </source>
</reference>
<name>M4B196_HYAAE</name>
<evidence type="ECO:0000313" key="3">
    <source>
        <dbReference type="Proteomes" id="UP000011713"/>
    </source>
</evidence>
<accession>M4B196</accession>
<dbReference type="OMA" id="RWRDGFL"/>
<proteinExistence type="predicted"/>
<dbReference type="EnsemblProtists" id="HpaT800043">
    <property type="protein sequence ID" value="HpaP800043"/>
    <property type="gene ID" value="HpaG800043"/>
</dbReference>